<evidence type="ECO:0000259" key="3">
    <source>
        <dbReference type="Pfam" id="PF01345"/>
    </source>
</evidence>
<organism evidence="5 6">
    <name type="scientific">Pedobacter frigoris</name>
    <dbReference type="NCBI Taxonomy" id="2571272"/>
    <lineage>
        <taxon>Bacteria</taxon>
        <taxon>Pseudomonadati</taxon>
        <taxon>Bacteroidota</taxon>
        <taxon>Sphingobacteriia</taxon>
        <taxon>Sphingobacteriales</taxon>
        <taxon>Sphingobacteriaceae</taxon>
        <taxon>Pedobacter</taxon>
    </lineage>
</organism>
<feature type="region of interest" description="Disordered" evidence="1">
    <location>
        <begin position="1395"/>
        <end position="1422"/>
    </location>
</feature>
<feature type="signal peptide" evidence="2">
    <location>
        <begin position="1"/>
        <end position="31"/>
    </location>
</feature>
<keyword evidence="2" id="KW-0732">Signal</keyword>
<dbReference type="InterPro" id="IPR055354">
    <property type="entry name" value="DUF7507"/>
</dbReference>
<keyword evidence="6" id="KW-1185">Reference proteome</keyword>
<gene>
    <name evidence="5" type="ORF">FA047_16775</name>
</gene>
<evidence type="ECO:0000313" key="6">
    <source>
        <dbReference type="Proteomes" id="UP000307244"/>
    </source>
</evidence>
<dbReference type="InterPro" id="IPR026341">
    <property type="entry name" value="T9SS_type_B"/>
</dbReference>
<dbReference type="InterPro" id="IPR013783">
    <property type="entry name" value="Ig-like_fold"/>
</dbReference>
<proteinExistence type="predicted"/>
<dbReference type="Gene3D" id="2.60.40.10">
    <property type="entry name" value="Immunoglobulins"/>
    <property type="match status" value="3"/>
</dbReference>
<dbReference type="Proteomes" id="UP000307244">
    <property type="component" value="Unassembled WGS sequence"/>
</dbReference>
<comment type="caution">
    <text evidence="5">The sequence shown here is derived from an EMBL/GenBank/DDBJ whole genome shotgun (WGS) entry which is preliminary data.</text>
</comment>
<dbReference type="OrthoDB" id="1488276at2"/>
<feature type="domain" description="DUF11" evidence="3">
    <location>
        <begin position="1070"/>
        <end position="1169"/>
    </location>
</feature>
<dbReference type="InterPro" id="IPR001434">
    <property type="entry name" value="OmcB-like_DUF11"/>
</dbReference>
<dbReference type="Pfam" id="PF24346">
    <property type="entry name" value="DUF7507"/>
    <property type="match status" value="1"/>
</dbReference>
<dbReference type="NCBIfam" id="TIGR01451">
    <property type="entry name" value="B_ant_repeat"/>
    <property type="match status" value="4"/>
</dbReference>
<evidence type="ECO:0000256" key="2">
    <source>
        <dbReference type="SAM" id="SignalP"/>
    </source>
</evidence>
<dbReference type="PANTHER" id="PTHR34819">
    <property type="entry name" value="LARGE CYSTEINE-RICH PERIPLASMIC PROTEIN OMCB"/>
    <property type="match status" value="1"/>
</dbReference>
<protein>
    <submittedName>
        <fullName evidence="5">DUF11 domain-containing protein</fullName>
    </submittedName>
</protein>
<dbReference type="EMBL" id="SWBQ01000005">
    <property type="protein sequence ID" value="TKC04250.1"/>
    <property type="molecule type" value="Genomic_DNA"/>
</dbReference>
<evidence type="ECO:0000313" key="5">
    <source>
        <dbReference type="EMBL" id="TKC04250.1"/>
    </source>
</evidence>
<dbReference type="Pfam" id="PF01345">
    <property type="entry name" value="DUF11"/>
    <property type="match status" value="3"/>
</dbReference>
<dbReference type="InterPro" id="IPR051172">
    <property type="entry name" value="Chlamydia_OmcB"/>
</dbReference>
<dbReference type="PANTHER" id="PTHR34819:SF3">
    <property type="entry name" value="CELL SURFACE PROTEIN"/>
    <property type="match status" value="1"/>
</dbReference>
<sequence>MKNILMKNKSTLIYFFFVFYFLSIISNSASAQNITVTGINSSCPNSASITVNVTGLASPVSYQLLQGSTIIRPFGGSGWTTTNIFADLPAGTYIVKARGNDDDNTIITSASVAVTENYTPITAYVNPASIIDCVGKPGSLSVTASGGSGNLSYGITPDNQNVAPASFQNSPVFSNLPPGSYKFWVKDNNCPTAIIMNTTGVYTHDLPRSATDFNAYPIYLELQNQNTATGGYKIIPARFFTGNYTEIPNDEKQFYRVSVKDVTTGITYAEQSLTSDYLFGANTVAGHTLEFTLRNICNNTTKTFPVIQIGPDVSAFATCGQAQAQYLIKDISLVSIPATIVFTNNNGTSSGNQSITVSNKSDVYRFVNLPPNSKFTWKVIDNDGKTWPGGVLDFTVDLTGGGSAASYLYSTANGCALDQSMIRIALPGIPNASAGLTYRVTASNNPTVPVSQVGNIVADPGNQGYLLELNGSNYWPHGDYTIVINSSGTCYNNASLNVSATGNQANITGVTKTAECGSFNFTINGKFSNPGNAGYTGDYELVILNGPGLTGGTTRAVTSITTTDPFTNMPYGTYSVALRIKGQTCNLIVLDPITFTAASSIDFDAINSGGFACGPGGTGDLTVAASTIINGAQLQYSINNGVTWQTSHIFHNIPIGPHSIRIRETGCGTETTQIVTVVETIEATINNNPIIETVCEGGNAVLNINAIGGTNYTWTYPDGTIHMGKVQNLNNVTAAMAGVYSVVVTTESCVTPAQKVSLNVLTKATVEAVAPQVACNNEIKKIPFTGVQSLKYSSPTTSVAVQTTYSWVNDNPAIGLAATGTGDISFTAVNTGAVAIVANITVTANTDAGCTGPSKTFAITINPGIGKPIITGANQFCTAVGTTLTSSASTGNQWYKDGNAISGATGQTYFASEAGSYTVAISGGSTCSSPSDPMVLTAVPCKITAEKTIASSPATVKSGDVLTYNITIKNSFGTAKAGVTASDDVPSTLVNINTISNGGVLTGNKIDWSGLTVPANGSITLSFKATVAANLPVGTTTIKNVAFVIDPTDPGNPITPEVEVPTDGKLTATKTIVGNPATVKAGDVLTYNITIKNSFGTAKAGVTASDDVPSTLVNINTISNGGVLTGNKIDWSGLTVPANGSITLSFKATVAANLPVGTTTIKNVASVIDPTDPGNPITPEVEVPTDGKLTATKTIVGNPATVKAGEELTYNITIKNSFGTAKAGVTASDDVPVSLIRVSSISNGGTLTGNQINWTGLTIPANGSITLSFKATVIADLTQASTIKNVAFVVDPTDTGNPLNPEVEVPTVQIAALILTKTALPGGRKFGDVINYSLVLTNIGNVTVTNIKITDANADQGSISPSTIVSLAPGVSVNITARHTITVADLERGYVSNLAKADGTDPNGNNVHAESKDPAPVPGSPVDPNCPDCTITPTPKDDFFIPNVITPNGDGKNDTFVIVGLEFFSNADVTIFNRWGNEVYRNSNYKNTWTGEGLNEGTYYYLLKMRKGEQVSAYKGWVLLKR</sequence>
<dbReference type="InterPro" id="IPR047589">
    <property type="entry name" value="DUF11_rpt"/>
</dbReference>
<feature type="domain" description="DUF11" evidence="3">
    <location>
        <begin position="951"/>
        <end position="1046"/>
    </location>
</feature>
<accession>A0A4V5NYV0</accession>
<dbReference type="Pfam" id="PF13585">
    <property type="entry name" value="CHU_C"/>
    <property type="match status" value="1"/>
</dbReference>
<dbReference type="NCBIfam" id="TIGR04131">
    <property type="entry name" value="Bac_Flav_CTERM"/>
    <property type="match status" value="1"/>
</dbReference>
<feature type="chain" id="PRO_5020372334" evidence="2">
    <location>
        <begin position="32"/>
        <end position="1522"/>
    </location>
</feature>
<reference evidence="5 6" key="1">
    <citation type="submission" date="2019-04" db="EMBL/GenBank/DDBJ databases">
        <title>Pedobacter sp. RP-3-15 sp. nov., isolated from Arctic soil.</title>
        <authorList>
            <person name="Dahal R.H."/>
            <person name="Kim D.-U."/>
        </authorList>
    </citation>
    <scope>NUCLEOTIDE SEQUENCE [LARGE SCALE GENOMIC DNA]</scope>
    <source>
        <strain evidence="5 6">RP-3-15</strain>
    </source>
</reference>
<name>A0A4V5NYV0_9SPHI</name>
<evidence type="ECO:0000256" key="1">
    <source>
        <dbReference type="SAM" id="MobiDB-lite"/>
    </source>
</evidence>
<feature type="domain" description="DUF11" evidence="3">
    <location>
        <begin position="1193"/>
        <end position="1293"/>
    </location>
</feature>
<evidence type="ECO:0000259" key="4">
    <source>
        <dbReference type="Pfam" id="PF24346"/>
    </source>
</evidence>
<feature type="domain" description="DUF7507" evidence="4">
    <location>
        <begin position="1312"/>
        <end position="1409"/>
    </location>
</feature>